<comment type="caution">
    <text evidence="1">The sequence shown here is derived from an EMBL/GenBank/DDBJ whole genome shotgun (WGS) entry which is preliminary data.</text>
</comment>
<keyword evidence="2" id="KW-1185">Reference proteome</keyword>
<accession>A0A392QIF6</accession>
<organism evidence="1 2">
    <name type="scientific">Trifolium medium</name>
    <dbReference type="NCBI Taxonomy" id="97028"/>
    <lineage>
        <taxon>Eukaryota</taxon>
        <taxon>Viridiplantae</taxon>
        <taxon>Streptophyta</taxon>
        <taxon>Embryophyta</taxon>
        <taxon>Tracheophyta</taxon>
        <taxon>Spermatophyta</taxon>
        <taxon>Magnoliopsida</taxon>
        <taxon>eudicotyledons</taxon>
        <taxon>Gunneridae</taxon>
        <taxon>Pentapetalae</taxon>
        <taxon>rosids</taxon>
        <taxon>fabids</taxon>
        <taxon>Fabales</taxon>
        <taxon>Fabaceae</taxon>
        <taxon>Papilionoideae</taxon>
        <taxon>50 kb inversion clade</taxon>
        <taxon>NPAAA clade</taxon>
        <taxon>Hologalegina</taxon>
        <taxon>IRL clade</taxon>
        <taxon>Trifolieae</taxon>
        <taxon>Trifolium</taxon>
    </lineage>
</organism>
<evidence type="ECO:0000313" key="1">
    <source>
        <dbReference type="EMBL" id="MCI23085.1"/>
    </source>
</evidence>
<dbReference type="AlphaFoldDB" id="A0A392QIF6"/>
<feature type="non-terminal residue" evidence="1">
    <location>
        <position position="86"/>
    </location>
</feature>
<name>A0A392QIF6_9FABA</name>
<sequence>MTNLTSLTCSRIRYINRKDVFFITRCFPLLEELDLSYIGGRLCSLPLPKLRKMKLSGYYLFKDPEHLQEVTVIDGVLTRRRRRIRR</sequence>
<evidence type="ECO:0000313" key="2">
    <source>
        <dbReference type="Proteomes" id="UP000265520"/>
    </source>
</evidence>
<reference evidence="1 2" key="1">
    <citation type="journal article" date="2018" name="Front. Plant Sci.">
        <title>Red Clover (Trifolium pratense) and Zigzag Clover (T. medium) - A Picture of Genomic Similarities and Differences.</title>
        <authorList>
            <person name="Dluhosova J."/>
            <person name="Istvanek J."/>
            <person name="Nedelnik J."/>
            <person name="Repkova J."/>
        </authorList>
    </citation>
    <scope>NUCLEOTIDE SEQUENCE [LARGE SCALE GENOMIC DNA]</scope>
    <source>
        <strain evidence="2">cv. 10/8</strain>
        <tissue evidence="1">Leaf</tissue>
    </source>
</reference>
<dbReference type="SUPFAM" id="SSF52047">
    <property type="entry name" value="RNI-like"/>
    <property type="match status" value="1"/>
</dbReference>
<proteinExistence type="predicted"/>
<dbReference type="Proteomes" id="UP000265520">
    <property type="component" value="Unassembled WGS sequence"/>
</dbReference>
<protein>
    <submittedName>
        <fullName evidence="1">F-box/LRR-repeat protein</fullName>
    </submittedName>
</protein>
<dbReference type="EMBL" id="LXQA010134061">
    <property type="protein sequence ID" value="MCI23085.1"/>
    <property type="molecule type" value="Genomic_DNA"/>
</dbReference>